<evidence type="ECO:0000256" key="12">
    <source>
        <dbReference type="PIRSR" id="PIRSR006247-1"/>
    </source>
</evidence>
<keyword evidence="5" id="KW-0997">Cell inner membrane</keyword>
<dbReference type="EMBL" id="QWKX01000008">
    <property type="protein sequence ID" value="RIH79137.1"/>
    <property type="molecule type" value="Genomic_DNA"/>
</dbReference>
<keyword evidence="11 13" id="KW-0472">Membrane</keyword>
<dbReference type="PANTHER" id="PTHR32024:SF2">
    <property type="entry name" value="TRK SYSTEM POTASSIUM UPTAKE PROTEIN TRKG-RELATED"/>
    <property type="match status" value="1"/>
</dbReference>
<keyword evidence="8 12" id="KW-0630">Potassium</keyword>
<feature type="transmembrane region" description="Helical" evidence="13">
    <location>
        <begin position="46"/>
        <end position="65"/>
    </location>
</feature>
<protein>
    <submittedName>
        <fullName evidence="14">Trk system potassium uptake protein TrkG</fullName>
    </submittedName>
</protein>
<feature type="transmembrane region" description="Helical" evidence="13">
    <location>
        <begin position="404"/>
        <end position="425"/>
    </location>
</feature>
<evidence type="ECO:0000313" key="14">
    <source>
        <dbReference type="EMBL" id="RIH79137.1"/>
    </source>
</evidence>
<feature type="transmembrane region" description="Helical" evidence="13">
    <location>
        <begin position="139"/>
        <end position="162"/>
    </location>
</feature>
<feature type="transmembrane region" description="Helical" evidence="13">
    <location>
        <begin position="280"/>
        <end position="298"/>
    </location>
</feature>
<feature type="transmembrane region" description="Helical" evidence="13">
    <location>
        <begin position="183"/>
        <end position="208"/>
    </location>
</feature>
<dbReference type="GO" id="GO:0015379">
    <property type="term" value="F:potassium:chloride symporter activity"/>
    <property type="evidence" value="ECO:0007669"/>
    <property type="project" value="InterPro"/>
</dbReference>
<feature type="binding site" evidence="12">
    <location>
        <position position="326"/>
    </location>
    <ligand>
        <name>K(+)</name>
        <dbReference type="ChEBI" id="CHEBI:29103"/>
    </ligand>
</feature>
<dbReference type="PIRSF" id="PIRSF006247">
    <property type="entry name" value="TrkH"/>
    <property type="match status" value="1"/>
</dbReference>
<comment type="caution">
    <text evidence="14">The sequence shown here is derived from an EMBL/GenBank/DDBJ whole genome shotgun (WGS) entry which is preliminary data.</text>
</comment>
<dbReference type="Proteomes" id="UP000266089">
    <property type="component" value="Unassembled WGS sequence"/>
</dbReference>
<dbReference type="GO" id="GO:0046872">
    <property type="term" value="F:metal ion binding"/>
    <property type="evidence" value="ECO:0007669"/>
    <property type="project" value="UniProtKB-KW"/>
</dbReference>
<evidence type="ECO:0000256" key="3">
    <source>
        <dbReference type="ARBA" id="ARBA00022448"/>
    </source>
</evidence>
<evidence type="ECO:0000256" key="13">
    <source>
        <dbReference type="SAM" id="Phobius"/>
    </source>
</evidence>
<reference evidence="14 15" key="1">
    <citation type="submission" date="2018-08" db="EMBL/GenBank/DDBJ databases">
        <title>Meiothermus cateniformans JCM 15151 genome sequencing project.</title>
        <authorList>
            <person name="Da Costa M.S."/>
            <person name="Albuquerque L."/>
            <person name="Raposo P."/>
            <person name="Froufe H.J.C."/>
            <person name="Barroso C.S."/>
            <person name="Egas C."/>
        </authorList>
    </citation>
    <scope>NUCLEOTIDE SEQUENCE [LARGE SCALE GENOMIC DNA]</scope>
    <source>
        <strain evidence="14 15">JCM 15151</strain>
    </source>
</reference>
<keyword evidence="3" id="KW-0813">Transport</keyword>
<evidence type="ECO:0000313" key="15">
    <source>
        <dbReference type="Proteomes" id="UP000266089"/>
    </source>
</evidence>
<accession>A0A399E396</accession>
<evidence type="ECO:0000256" key="10">
    <source>
        <dbReference type="ARBA" id="ARBA00023065"/>
    </source>
</evidence>
<keyword evidence="9 13" id="KW-1133">Transmembrane helix</keyword>
<keyword evidence="7 13" id="KW-0812">Transmembrane</keyword>
<dbReference type="AlphaFoldDB" id="A0A399E396"/>
<comment type="subcellular location">
    <subcellularLocation>
        <location evidence="1">Cell inner membrane</location>
        <topology evidence="1">Multi-pass membrane protein</topology>
    </subcellularLocation>
</comment>
<feature type="binding site" evidence="12">
    <location>
        <position position="117"/>
    </location>
    <ligand>
        <name>K(+)</name>
        <dbReference type="ChEBI" id="CHEBI:29103"/>
    </ligand>
</feature>
<keyword evidence="12" id="KW-0479">Metal-binding</keyword>
<sequence>MKRKTKPWLITNLRFAYYFLGVVYLALGAVMLGLEVLSLALGESPWGFLLGAAVGLSLGWWFRSLGDPRHEPGRAEALLSIALIWLLVPLLGAIPFWVAGGMNYLDAVFEAMSGFTTTGATVLANFEQFGYSLFFWRSLMQWFGGVGILVLVVALLAHLAVAGRQLFITESTGIQKEPFTPRLRTAALSILKVYTSLTLAAALCYWIAGVPAFEAICNALTTLPAAGFSPNPRSFETYSPLAQWFGTLFMFLGGAGFVLQYRLFFTRDPRPLLRDVELRVYTLIVLVFSTALAAFLITHHAQDMNYTWSDAIRHAFFNVTSIITTTGYASADFALWAPAAQAILVAAMFVGGCAGSGAGGIKVIRWLVVGAIVRRELIRSLHPQAVMTLRLGNKSLGEDVMRSVAAFITLYAALVAAGAVLISLLENDFVVGFTASAQAVGNIGPGLGEVGPMGSYAGLEPLSKLILIVQMWAGRIELIPVFLLLTPELWRKLKG</sequence>
<evidence type="ECO:0000256" key="11">
    <source>
        <dbReference type="ARBA" id="ARBA00023136"/>
    </source>
</evidence>
<dbReference type="InterPro" id="IPR003445">
    <property type="entry name" value="Cat_transpt"/>
</dbReference>
<dbReference type="InterPro" id="IPR004772">
    <property type="entry name" value="TrkH"/>
</dbReference>
<feature type="transmembrane region" description="Helical" evidence="13">
    <location>
        <begin position="333"/>
        <end position="355"/>
    </location>
</feature>
<evidence type="ECO:0000256" key="5">
    <source>
        <dbReference type="ARBA" id="ARBA00022519"/>
    </source>
</evidence>
<keyword evidence="10" id="KW-0406">Ion transport</keyword>
<evidence type="ECO:0000256" key="4">
    <source>
        <dbReference type="ARBA" id="ARBA00022475"/>
    </source>
</evidence>
<evidence type="ECO:0000256" key="8">
    <source>
        <dbReference type="ARBA" id="ARBA00022958"/>
    </source>
</evidence>
<feature type="binding site" evidence="12">
    <location>
        <position position="442"/>
    </location>
    <ligand>
        <name>K(+)</name>
        <dbReference type="ChEBI" id="CHEBI:29103"/>
    </ligand>
</feature>
<evidence type="ECO:0000256" key="1">
    <source>
        <dbReference type="ARBA" id="ARBA00004429"/>
    </source>
</evidence>
<proteinExistence type="inferred from homology"/>
<dbReference type="Pfam" id="PF02386">
    <property type="entry name" value="TrkH"/>
    <property type="match status" value="1"/>
</dbReference>
<dbReference type="RefSeq" id="WP_036199010.1">
    <property type="nucleotide sequence ID" value="NZ_JBHSXZ010000042.1"/>
</dbReference>
<feature type="transmembrane region" description="Helical" evidence="13">
    <location>
        <begin position="77"/>
        <end position="98"/>
    </location>
</feature>
<keyword evidence="6" id="KW-0633">Potassium transport</keyword>
<feature type="transmembrane region" description="Helical" evidence="13">
    <location>
        <begin position="15"/>
        <end position="34"/>
    </location>
</feature>
<gene>
    <name evidence="14" type="primary">trkG_1</name>
    <name evidence="14" type="ORF">Mcate_00488</name>
</gene>
<dbReference type="GO" id="GO:0005886">
    <property type="term" value="C:plasma membrane"/>
    <property type="evidence" value="ECO:0007669"/>
    <property type="project" value="UniProtKB-SubCell"/>
</dbReference>
<dbReference type="OrthoDB" id="9810952at2"/>
<feature type="binding site" evidence="12">
    <location>
        <position position="118"/>
    </location>
    <ligand>
        <name>K(+)</name>
        <dbReference type="ChEBI" id="CHEBI:29103"/>
    </ligand>
</feature>
<evidence type="ECO:0000256" key="7">
    <source>
        <dbReference type="ARBA" id="ARBA00022692"/>
    </source>
</evidence>
<evidence type="ECO:0000256" key="6">
    <source>
        <dbReference type="ARBA" id="ARBA00022538"/>
    </source>
</evidence>
<organism evidence="14 15">
    <name type="scientific">Meiothermus taiwanensis</name>
    <dbReference type="NCBI Taxonomy" id="172827"/>
    <lineage>
        <taxon>Bacteria</taxon>
        <taxon>Thermotogati</taxon>
        <taxon>Deinococcota</taxon>
        <taxon>Deinococci</taxon>
        <taxon>Thermales</taxon>
        <taxon>Thermaceae</taxon>
        <taxon>Meiothermus</taxon>
    </lineage>
</organism>
<feature type="transmembrane region" description="Helical" evidence="13">
    <location>
        <begin position="241"/>
        <end position="259"/>
    </location>
</feature>
<feature type="binding site" evidence="12">
    <location>
        <position position="325"/>
    </location>
    <ligand>
        <name>K(+)</name>
        <dbReference type="ChEBI" id="CHEBI:29103"/>
    </ligand>
</feature>
<comment type="similarity">
    <text evidence="2">Belongs to the TrkH potassium transport family.</text>
</comment>
<evidence type="ECO:0000256" key="9">
    <source>
        <dbReference type="ARBA" id="ARBA00022989"/>
    </source>
</evidence>
<dbReference type="PANTHER" id="PTHR32024">
    <property type="entry name" value="TRK SYSTEM POTASSIUM UPTAKE PROTEIN TRKG-RELATED"/>
    <property type="match status" value="1"/>
</dbReference>
<evidence type="ECO:0000256" key="2">
    <source>
        <dbReference type="ARBA" id="ARBA00009137"/>
    </source>
</evidence>
<keyword evidence="4" id="KW-1003">Cell membrane</keyword>
<name>A0A399E396_9DEIN</name>